<evidence type="ECO:0000313" key="1">
    <source>
        <dbReference type="EMBL" id="TWE21649.1"/>
    </source>
</evidence>
<protein>
    <submittedName>
        <fullName evidence="1">Uncharacterized protein</fullName>
    </submittedName>
</protein>
<dbReference type="RefSeq" id="WP_145796688.1">
    <property type="nucleotide sequence ID" value="NZ_BAAABR010000039.1"/>
</dbReference>
<reference evidence="1 2" key="1">
    <citation type="submission" date="2019-06" db="EMBL/GenBank/DDBJ databases">
        <title>Sequencing the genomes of 1000 actinobacteria strains.</title>
        <authorList>
            <person name="Klenk H.-P."/>
        </authorList>
    </citation>
    <scope>NUCLEOTIDE SEQUENCE [LARGE SCALE GENOMIC DNA]</scope>
    <source>
        <strain evidence="1 2">DSM 41649</strain>
    </source>
</reference>
<dbReference type="EMBL" id="VIVR01000001">
    <property type="protein sequence ID" value="TWE21649.1"/>
    <property type="molecule type" value="Genomic_DNA"/>
</dbReference>
<comment type="caution">
    <text evidence="1">The sequence shown here is derived from an EMBL/GenBank/DDBJ whole genome shotgun (WGS) entry which is preliminary data.</text>
</comment>
<evidence type="ECO:0000313" key="2">
    <source>
        <dbReference type="Proteomes" id="UP000318416"/>
    </source>
</evidence>
<proteinExistence type="predicted"/>
<dbReference type="AlphaFoldDB" id="A0A561F1B4"/>
<sequence>MRITDARTGRSTEIHPGRAGLLRVTVRAGQPGQPFFLEDLRALLTADLLARIVEATGPQVETRLSLPEAGDDRVTALLRDADLLGIRRPADITSTTGGPADLEIAARPGAGDDQEGTPLVTIGAVVPAGRADPSTAAGPLGSIPLDGLEPLAVRLALLGHAHEAPARLSAESLADAQATLTRWRAVVADLARFPSQPLVADAVRVAFDGLADDLDAMPALQALHDLEKRTELPPGARFETYLRVDQVLALELGREIGRQ</sequence>
<dbReference type="OrthoDB" id="4458334at2"/>
<dbReference type="Proteomes" id="UP000318416">
    <property type="component" value="Unassembled WGS sequence"/>
</dbReference>
<organism evidence="1 2">
    <name type="scientific">Kitasatospora atroaurantiaca</name>
    <dbReference type="NCBI Taxonomy" id="285545"/>
    <lineage>
        <taxon>Bacteria</taxon>
        <taxon>Bacillati</taxon>
        <taxon>Actinomycetota</taxon>
        <taxon>Actinomycetes</taxon>
        <taxon>Kitasatosporales</taxon>
        <taxon>Streptomycetaceae</taxon>
        <taxon>Kitasatospora</taxon>
    </lineage>
</organism>
<gene>
    <name evidence="1" type="ORF">FB465_6846</name>
</gene>
<dbReference type="Gene3D" id="1.20.120.640">
    <property type="entry name" value="Anticodon-binding domain of a subclass of class I aminoacyl-tRNA synthetases"/>
    <property type="match status" value="1"/>
</dbReference>
<keyword evidence="2" id="KW-1185">Reference proteome</keyword>
<accession>A0A561F1B4</accession>
<name>A0A561F1B4_9ACTN</name>